<evidence type="ECO:0000313" key="2">
    <source>
        <dbReference type="Proteomes" id="UP001501638"/>
    </source>
</evidence>
<gene>
    <name evidence="1" type="ORF">GCM10010405_14430</name>
</gene>
<reference evidence="1 2" key="1">
    <citation type="journal article" date="2019" name="Int. J. Syst. Evol. Microbiol.">
        <title>The Global Catalogue of Microorganisms (GCM) 10K type strain sequencing project: providing services to taxonomists for standard genome sequencing and annotation.</title>
        <authorList>
            <consortium name="The Broad Institute Genomics Platform"/>
            <consortium name="The Broad Institute Genome Sequencing Center for Infectious Disease"/>
            <person name="Wu L."/>
            <person name="Ma J."/>
        </authorList>
    </citation>
    <scope>NUCLEOTIDE SEQUENCE [LARGE SCALE GENOMIC DNA]</scope>
    <source>
        <strain evidence="1 2">JCM 6305</strain>
    </source>
</reference>
<dbReference type="EMBL" id="BAAASZ010000012">
    <property type="protein sequence ID" value="GAA2432597.1"/>
    <property type="molecule type" value="Genomic_DNA"/>
</dbReference>
<name>A0ABN3JJW5_9ACTN</name>
<protein>
    <submittedName>
        <fullName evidence="1">Uncharacterized protein</fullName>
    </submittedName>
</protein>
<organism evidence="1 2">
    <name type="scientific">Streptomyces macrosporus</name>
    <dbReference type="NCBI Taxonomy" id="44032"/>
    <lineage>
        <taxon>Bacteria</taxon>
        <taxon>Bacillati</taxon>
        <taxon>Actinomycetota</taxon>
        <taxon>Actinomycetes</taxon>
        <taxon>Kitasatosporales</taxon>
        <taxon>Streptomycetaceae</taxon>
        <taxon>Streptomyces</taxon>
    </lineage>
</organism>
<proteinExistence type="predicted"/>
<evidence type="ECO:0000313" key="1">
    <source>
        <dbReference type="EMBL" id="GAA2432597.1"/>
    </source>
</evidence>
<keyword evidence="2" id="KW-1185">Reference proteome</keyword>
<accession>A0ABN3JJW5</accession>
<dbReference type="Proteomes" id="UP001501638">
    <property type="component" value="Unassembled WGS sequence"/>
</dbReference>
<sequence length="120" mass="12471">MRTSMAMGVLLWERRRSGKCAGRAGVRGYGRWGPRGVARSVAGAVTAPTSGTGEAAQVHVEARHEQRARGAAREVVAHIVVNHGLIVTIPGPGSGWACHDADRAVSPVVPSGLPAGCQSW</sequence>
<comment type="caution">
    <text evidence="1">The sequence shown here is derived from an EMBL/GenBank/DDBJ whole genome shotgun (WGS) entry which is preliminary data.</text>
</comment>